<dbReference type="Pfam" id="PF05699">
    <property type="entry name" value="Dimer_Tnp_hAT"/>
    <property type="match status" value="1"/>
</dbReference>
<feature type="domain" description="HAT C-terminal dimerisation" evidence="1">
    <location>
        <begin position="3"/>
        <end position="52"/>
    </location>
</feature>
<evidence type="ECO:0000259" key="1">
    <source>
        <dbReference type="Pfam" id="PF05699"/>
    </source>
</evidence>
<dbReference type="SUPFAM" id="SSF53098">
    <property type="entry name" value="Ribonuclease H-like"/>
    <property type="match status" value="1"/>
</dbReference>
<dbReference type="InterPro" id="IPR008906">
    <property type="entry name" value="HATC_C_dom"/>
</dbReference>
<name>A0ABN7XE30_GIGMA</name>
<evidence type="ECO:0000313" key="3">
    <source>
        <dbReference type="Proteomes" id="UP000789901"/>
    </source>
</evidence>
<reference evidence="2 3" key="1">
    <citation type="submission" date="2021-06" db="EMBL/GenBank/DDBJ databases">
        <authorList>
            <person name="Kallberg Y."/>
            <person name="Tangrot J."/>
            <person name="Rosling A."/>
        </authorList>
    </citation>
    <scope>NUCLEOTIDE SEQUENCE [LARGE SCALE GENOMIC DNA]</scope>
    <source>
        <strain evidence="2 3">120-4 pot B 10/14</strain>
    </source>
</reference>
<keyword evidence="3" id="KW-1185">Reference proteome</keyword>
<evidence type="ECO:0000313" key="2">
    <source>
        <dbReference type="EMBL" id="CAG8853167.1"/>
    </source>
</evidence>
<feature type="non-terminal residue" evidence="2">
    <location>
        <position position="1"/>
    </location>
</feature>
<dbReference type="PANTHER" id="PTHR23272">
    <property type="entry name" value="BED FINGER-RELATED"/>
    <property type="match status" value="1"/>
</dbReference>
<organism evidence="2 3">
    <name type="scientific">Gigaspora margarita</name>
    <dbReference type="NCBI Taxonomy" id="4874"/>
    <lineage>
        <taxon>Eukaryota</taxon>
        <taxon>Fungi</taxon>
        <taxon>Fungi incertae sedis</taxon>
        <taxon>Mucoromycota</taxon>
        <taxon>Glomeromycotina</taxon>
        <taxon>Glomeromycetes</taxon>
        <taxon>Diversisporales</taxon>
        <taxon>Gigasporaceae</taxon>
        <taxon>Gigaspora</taxon>
    </lineage>
</organism>
<dbReference type="InterPro" id="IPR012337">
    <property type="entry name" value="RNaseH-like_sf"/>
</dbReference>
<accession>A0ABN7XE30</accession>
<feature type="non-terminal residue" evidence="2">
    <location>
        <position position="52"/>
    </location>
</feature>
<comment type="caution">
    <text evidence="2">The sequence shown here is derived from an EMBL/GenBank/DDBJ whole genome shotgun (WGS) entry which is preliminary data.</text>
</comment>
<dbReference type="Proteomes" id="UP000789901">
    <property type="component" value="Unassembled WGS sequence"/>
</dbReference>
<proteinExistence type="predicted"/>
<gene>
    <name evidence="2" type="ORF">GMARGA_LOCUS41988</name>
</gene>
<sequence>KRKYRYPTLAKMARDFLAMPATSIASEQMFSCASCIINDYHTLLDPNIVTAL</sequence>
<dbReference type="EMBL" id="CAJVQB010120926">
    <property type="protein sequence ID" value="CAG8853167.1"/>
    <property type="molecule type" value="Genomic_DNA"/>
</dbReference>
<dbReference type="PANTHER" id="PTHR23272:SF184">
    <property type="entry name" value="OS03G0311250 PROTEIN"/>
    <property type="match status" value="1"/>
</dbReference>
<protein>
    <submittedName>
        <fullName evidence="2">13166_t:CDS:1</fullName>
    </submittedName>
</protein>